<dbReference type="Gene3D" id="3.40.250.10">
    <property type="entry name" value="Rhodanese-like domain"/>
    <property type="match status" value="1"/>
</dbReference>
<keyword evidence="1" id="KW-0472">Membrane</keyword>
<dbReference type="RefSeq" id="WP_112990735.1">
    <property type="nucleotide sequence ID" value="NZ_PTLZ01000001.1"/>
</dbReference>
<organism evidence="3 4">
    <name type="scientific">Herminiimonas fonticola</name>
    <dbReference type="NCBI Taxonomy" id="303380"/>
    <lineage>
        <taxon>Bacteria</taxon>
        <taxon>Pseudomonadati</taxon>
        <taxon>Pseudomonadota</taxon>
        <taxon>Betaproteobacteria</taxon>
        <taxon>Burkholderiales</taxon>
        <taxon>Oxalobacteraceae</taxon>
        <taxon>Herminiimonas</taxon>
    </lineage>
</organism>
<keyword evidence="1" id="KW-1133">Transmembrane helix</keyword>
<proteinExistence type="predicted"/>
<comment type="caution">
    <text evidence="3">The sequence shown here is derived from an EMBL/GenBank/DDBJ whole genome shotgun (WGS) entry which is preliminary data.</text>
</comment>
<dbReference type="InterPro" id="IPR001763">
    <property type="entry name" value="Rhodanese-like_dom"/>
</dbReference>
<keyword evidence="3" id="KW-0808">Transferase</keyword>
<evidence type="ECO:0000313" key="4">
    <source>
        <dbReference type="Proteomes" id="UP000294737"/>
    </source>
</evidence>
<name>A0A4R6GGX4_9BURK</name>
<dbReference type="SMART" id="SM00450">
    <property type="entry name" value="RHOD"/>
    <property type="match status" value="1"/>
</dbReference>
<dbReference type="PANTHER" id="PTHR43031:SF18">
    <property type="entry name" value="RHODANESE-RELATED SULFURTRANSFERASES"/>
    <property type="match status" value="1"/>
</dbReference>
<gene>
    <name evidence="3" type="ORF">EV677_0618</name>
</gene>
<dbReference type="PANTHER" id="PTHR43031">
    <property type="entry name" value="FAD-DEPENDENT OXIDOREDUCTASE"/>
    <property type="match status" value="1"/>
</dbReference>
<protein>
    <submittedName>
        <fullName evidence="3">Rhodanese-related sulfurtransferase</fullName>
    </submittedName>
</protein>
<evidence type="ECO:0000256" key="1">
    <source>
        <dbReference type="SAM" id="Phobius"/>
    </source>
</evidence>
<dbReference type="SUPFAM" id="SSF52821">
    <property type="entry name" value="Rhodanese/Cell cycle control phosphatase"/>
    <property type="match status" value="1"/>
</dbReference>
<sequence>MKFIIDNIFLIGIVLVSGGALVMHTLQRVGAKVTPLQATQIINQGKTLILDVRTADEFAAGHIRDAKNIPLKELKARIAELEKFKERPVIVVCAKGLKSAKATAQLKKAGYNEAASLLGGLDAWQSQGLPVSK</sequence>
<evidence type="ECO:0000259" key="2">
    <source>
        <dbReference type="PROSITE" id="PS50206"/>
    </source>
</evidence>
<keyword evidence="1" id="KW-0812">Transmembrane</keyword>
<evidence type="ECO:0000313" key="3">
    <source>
        <dbReference type="EMBL" id="TDN94077.1"/>
    </source>
</evidence>
<accession>A0A4R6GGX4</accession>
<dbReference type="Proteomes" id="UP000294737">
    <property type="component" value="Unassembled WGS sequence"/>
</dbReference>
<dbReference type="OrthoDB" id="1445766at2"/>
<feature type="transmembrane region" description="Helical" evidence="1">
    <location>
        <begin position="7"/>
        <end position="26"/>
    </location>
</feature>
<dbReference type="CDD" id="cd00158">
    <property type="entry name" value="RHOD"/>
    <property type="match status" value="1"/>
</dbReference>
<reference evidence="3 4" key="1">
    <citation type="submission" date="2019-03" db="EMBL/GenBank/DDBJ databases">
        <title>Genomic Encyclopedia of Type Strains, Phase IV (KMG-IV): sequencing the most valuable type-strain genomes for metagenomic binning, comparative biology and taxonomic classification.</title>
        <authorList>
            <person name="Goeker M."/>
        </authorList>
    </citation>
    <scope>NUCLEOTIDE SEQUENCE [LARGE SCALE GENOMIC DNA]</scope>
    <source>
        <strain evidence="3 4">DSM 18555</strain>
    </source>
</reference>
<dbReference type="InterPro" id="IPR050229">
    <property type="entry name" value="GlpE_sulfurtransferase"/>
</dbReference>
<dbReference type="InterPro" id="IPR036873">
    <property type="entry name" value="Rhodanese-like_dom_sf"/>
</dbReference>
<feature type="domain" description="Rhodanese" evidence="2">
    <location>
        <begin position="43"/>
        <end position="133"/>
    </location>
</feature>
<dbReference type="EMBL" id="SNWF01000004">
    <property type="protein sequence ID" value="TDN94077.1"/>
    <property type="molecule type" value="Genomic_DNA"/>
</dbReference>
<dbReference type="PROSITE" id="PS50206">
    <property type="entry name" value="RHODANESE_3"/>
    <property type="match status" value="1"/>
</dbReference>
<keyword evidence="4" id="KW-1185">Reference proteome</keyword>
<dbReference type="Pfam" id="PF00581">
    <property type="entry name" value="Rhodanese"/>
    <property type="match status" value="1"/>
</dbReference>
<dbReference type="GO" id="GO:0016740">
    <property type="term" value="F:transferase activity"/>
    <property type="evidence" value="ECO:0007669"/>
    <property type="project" value="UniProtKB-KW"/>
</dbReference>
<dbReference type="AlphaFoldDB" id="A0A4R6GGX4"/>